<reference evidence="2" key="1">
    <citation type="journal article" date="2021" name="Nat. Commun.">
        <title>Genomic analyses provide insights into spinach domestication and the genetic basis of agronomic traits.</title>
        <authorList>
            <person name="Cai X."/>
            <person name="Sun X."/>
            <person name="Xu C."/>
            <person name="Sun H."/>
            <person name="Wang X."/>
            <person name="Ge C."/>
            <person name="Zhang Z."/>
            <person name="Wang Q."/>
            <person name="Fei Z."/>
            <person name="Jiao C."/>
            <person name="Wang Q."/>
        </authorList>
    </citation>
    <scope>NUCLEOTIDE SEQUENCE [LARGE SCALE GENOMIC DNA]</scope>
    <source>
        <strain evidence="2">cv. Varoflay</strain>
    </source>
</reference>
<sequence>MYLQAMVPVTIIVYKAFFPIIHDGCYVFLCFNFKYSKVDVIDQRILTGKVNEIYGGYVTILALFFSRFLKDMKDPRANLVMNFEPRIIRMVSNELDVVDSGVLAMRHMETYMGKQLLGILS</sequence>
<proteinExistence type="predicted"/>
<keyword evidence="1" id="KW-0472">Membrane</keyword>
<keyword evidence="1" id="KW-1133">Transmembrane helix</keyword>
<keyword evidence="2" id="KW-1185">Reference proteome</keyword>
<dbReference type="GeneID" id="130462018"/>
<reference evidence="3" key="2">
    <citation type="submission" date="2025-08" db="UniProtKB">
        <authorList>
            <consortium name="RefSeq"/>
        </authorList>
    </citation>
    <scope>IDENTIFICATION</scope>
    <source>
        <tissue evidence="3">Leaf</tissue>
    </source>
</reference>
<name>A0ABM3QSH3_SPIOL</name>
<accession>A0ABM3QSH3</accession>
<evidence type="ECO:0000256" key="1">
    <source>
        <dbReference type="SAM" id="Phobius"/>
    </source>
</evidence>
<evidence type="ECO:0000313" key="3">
    <source>
        <dbReference type="RefSeq" id="XP_056686326.1"/>
    </source>
</evidence>
<evidence type="ECO:0000313" key="2">
    <source>
        <dbReference type="Proteomes" id="UP000813463"/>
    </source>
</evidence>
<keyword evidence="1" id="KW-0812">Transmembrane</keyword>
<dbReference type="RefSeq" id="XP_056686326.1">
    <property type="nucleotide sequence ID" value="XM_056830348.1"/>
</dbReference>
<feature type="transmembrane region" description="Helical" evidence="1">
    <location>
        <begin position="12"/>
        <end position="33"/>
    </location>
</feature>
<gene>
    <name evidence="3" type="primary">LOC130462018</name>
</gene>
<organism evidence="2 3">
    <name type="scientific">Spinacia oleracea</name>
    <name type="common">Spinach</name>
    <dbReference type="NCBI Taxonomy" id="3562"/>
    <lineage>
        <taxon>Eukaryota</taxon>
        <taxon>Viridiplantae</taxon>
        <taxon>Streptophyta</taxon>
        <taxon>Embryophyta</taxon>
        <taxon>Tracheophyta</taxon>
        <taxon>Spermatophyta</taxon>
        <taxon>Magnoliopsida</taxon>
        <taxon>eudicotyledons</taxon>
        <taxon>Gunneridae</taxon>
        <taxon>Pentapetalae</taxon>
        <taxon>Caryophyllales</taxon>
        <taxon>Chenopodiaceae</taxon>
        <taxon>Chenopodioideae</taxon>
        <taxon>Anserineae</taxon>
        <taxon>Spinacia</taxon>
    </lineage>
</organism>
<feature type="transmembrane region" description="Helical" evidence="1">
    <location>
        <begin position="53"/>
        <end position="69"/>
    </location>
</feature>
<protein>
    <submittedName>
        <fullName evidence="3">Uncharacterized protein</fullName>
    </submittedName>
</protein>
<dbReference type="Proteomes" id="UP000813463">
    <property type="component" value="Chromosome 5"/>
</dbReference>